<evidence type="ECO:0000256" key="2">
    <source>
        <dbReference type="ARBA" id="ARBA00007617"/>
    </source>
</evidence>
<dbReference type="GO" id="GO:0043162">
    <property type="term" value="P:ubiquitin-dependent protein catabolic process via the multivesicular body sorting pathway"/>
    <property type="evidence" value="ECO:0007669"/>
    <property type="project" value="TreeGrafter"/>
</dbReference>
<dbReference type="GeneTree" id="ENSGT00950000183012"/>
<evidence type="ECO:0000313" key="11">
    <source>
        <dbReference type="Ensembl" id="ENSLLEP00000001519.1"/>
    </source>
</evidence>
<dbReference type="PANTHER" id="PTHR13678">
    <property type="entry name" value="VACUOLAR PROTEIN SORTING-ASSOCIATED PROTEIN 37"/>
    <property type="match status" value="1"/>
</dbReference>
<comment type="function">
    <text evidence="6">Component of the ESCRT-I complex, a regulator of vesicular trafficking process. Required for the sorting of endocytic ubiquitinated cargos into multivesicular bodies. May be involved in cell growth and differentiation.</text>
</comment>
<reference evidence="11" key="1">
    <citation type="submission" date="2025-08" db="UniProtKB">
        <authorList>
            <consortium name="Ensembl"/>
        </authorList>
    </citation>
    <scope>IDENTIFICATION</scope>
</reference>
<dbReference type="GO" id="GO:0006623">
    <property type="term" value="P:protein targeting to vacuole"/>
    <property type="evidence" value="ECO:0007669"/>
    <property type="project" value="TreeGrafter"/>
</dbReference>
<feature type="compositionally biased region" description="Low complexity" evidence="9">
    <location>
        <begin position="386"/>
        <end position="398"/>
    </location>
</feature>
<evidence type="ECO:0000259" key="10">
    <source>
        <dbReference type="PROSITE" id="PS51314"/>
    </source>
</evidence>
<dbReference type="Pfam" id="PF07200">
    <property type="entry name" value="Mod_r"/>
    <property type="match status" value="1"/>
</dbReference>
<keyword evidence="5 7" id="KW-0653">Protein transport</keyword>
<evidence type="ECO:0000256" key="5">
    <source>
        <dbReference type="ARBA" id="ARBA00022927"/>
    </source>
</evidence>
<evidence type="ECO:0000256" key="9">
    <source>
        <dbReference type="SAM" id="MobiDB-lite"/>
    </source>
</evidence>
<feature type="compositionally biased region" description="Low complexity" evidence="9">
    <location>
        <begin position="28"/>
        <end position="39"/>
    </location>
</feature>
<feature type="region of interest" description="Disordered" evidence="9">
    <location>
        <begin position="219"/>
        <end position="344"/>
    </location>
</feature>
<evidence type="ECO:0000256" key="8">
    <source>
        <dbReference type="SAM" id="Coils"/>
    </source>
</evidence>
<dbReference type="PANTHER" id="PTHR13678:SF12">
    <property type="entry name" value="VACUOLAR PROTEIN SORTING-ASSOCIATED PROTEIN 37D"/>
    <property type="match status" value="1"/>
</dbReference>
<evidence type="ECO:0000256" key="6">
    <source>
        <dbReference type="ARBA" id="ARBA00025010"/>
    </source>
</evidence>
<proteinExistence type="inferred from homology"/>
<dbReference type="GO" id="GO:0031902">
    <property type="term" value="C:late endosome membrane"/>
    <property type="evidence" value="ECO:0007669"/>
    <property type="project" value="UniProtKB-SubCell"/>
</dbReference>
<accession>A0A8C5P6H5</accession>
<dbReference type="InterPro" id="IPR037202">
    <property type="entry name" value="ESCRT_assembly_dom"/>
</dbReference>
<dbReference type="OrthoDB" id="8921242at2759"/>
<name>A0A8C5P6H5_9ANUR</name>
<protein>
    <submittedName>
        <fullName evidence="11">VPS37D subunit of ESCRT-I</fullName>
    </submittedName>
</protein>
<gene>
    <name evidence="11" type="primary">VPS37D</name>
</gene>
<evidence type="ECO:0000256" key="7">
    <source>
        <dbReference type="PROSITE-ProRule" id="PRU00646"/>
    </source>
</evidence>
<dbReference type="AlphaFoldDB" id="A0A8C5P6H5"/>
<keyword evidence="4" id="KW-0967">Endosome</keyword>
<evidence type="ECO:0000256" key="3">
    <source>
        <dbReference type="ARBA" id="ARBA00022448"/>
    </source>
</evidence>
<keyword evidence="12" id="KW-1185">Reference proteome</keyword>
<feature type="region of interest" description="Disordered" evidence="9">
    <location>
        <begin position="371"/>
        <end position="398"/>
    </location>
</feature>
<dbReference type="GO" id="GO:0006612">
    <property type="term" value="P:protein targeting to membrane"/>
    <property type="evidence" value="ECO:0007669"/>
    <property type="project" value="TreeGrafter"/>
</dbReference>
<evidence type="ECO:0000256" key="1">
    <source>
        <dbReference type="ARBA" id="ARBA00004633"/>
    </source>
</evidence>
<dbReference type="PROSITE" id="PS51314">
    <property type="entry name" value="VPS37_C"/>
    <property type="match status" value="1"/>
</dbReference>
<evidence type="ECO:0000313" key="12">
    <source>
        <dbReference type="Proteomes" id="UP000694569"/>
    </source>
</evidence>
<dbReference type="GO" id="GO:0000813">
    <property type="term" value="C:ESCRT I complex"/>
    <property type="evidence" value="ECO:0007669"/>
    <property type="project" value="TreeGrafter"/>
</dbReference>
<keyword evidence="8" id="KW-0175">Coiled coil</keyword>
<keyword evidence="3 7" id="KW-0813">Transport</keyword>
<feature type="region of interest" description="Disordered" evidence="9">
    <location>
        <begin position="1"/>
        <end position="59"/>
    </location>
</feature>
<feature type="coiled-coil region" evidence="8">
    <location>
        <begin position="73"/>
        <end position="100"/>
    </location>
</feature>
<reference evidence="11" key="2">
    <citation type="submission" date="2025-09" db="UniProtKB">
        <authorList>
            <consortium name="Ensembl"/>
        </authorList>
    </citation>
    <scope>IDENTIFICATION</scope>
</reference>
<organism evidence="11 12">
    <name type="scientific">Leptobrachium leishanense</name>
    <name type="common">Leishan spiny toad</name>
    <dbReference type="NCBI Taxonomy" id="445787"/>
    <lineage>
        <taxon>Eukaryota</taxon>
        <taxon>Metazoa</taxon>
        <taxon>Chordata</taxon>
        <taxon>Craniata</taxon>
        <taxon>Vertebrata</taxon>
        <taxon>Euteleostomi</taxon>
        <taxon>Amphibia</taxon>
        <taxon>Batrachia</taxon>
        <taxon>Anura</taxon>
        <taxon>Pelobatoidea</taxon>
        <taxon>Megophryidae</taxon>
        <taxon>Leptobrachium</taxon>
    </lineage>
</organism>
<dbReference type="Proteomes" id="UP000694569">
    <property type="component" value="Unplaced"/>
</dbReference>
<dbReference type="Ensembl" id="ENSLLET00000001596.1">
    <property type="protein sequence ID" value="ENSLLEP00000001519.1"/>
    <property type="gene ID" value="ENSLLEG00000000984.1"/>
</dbReference>
<dbReference type="SUPFAM" id="SSF140111">
    <property type="entry name" value="Endosomal sorting complex assembly domain"/>
    <property type="match status" value="1"/>
</dbReference>
<dbReference type="InterPro" id="IPR009851">
    <property type="entry name" value="Mod_r"/>
</dbReference>
<comment type="subcellular location">
    <subcellularLocation>
        <location evidence="1">Late endosome membrane</location>
        <topology evidence="1">Peripheral membrane protein</topology>
    </subcellularLocation>
</comment>
<evidence type="ECO:0000256" key="4">
    <source>
        <dbReference type="ARBA" id="ARBA00022753"/>
    </source>
</evidence>
<comment type="similarity">
    <text evidence="2">Belongs to the VPS37 family.</text>
</comment>
<sequence>MNPGSRSHPSPEHDSAKAGLSRPQPATSSSSDPGSSKPSARPDPSPEASGGGSSPSDRFGVLSTEQLRQLLQDESKLQRIVRLSEQVQSLQEERKSSLASNFELAQKNLSLRPRLETGKANLAIKYQLLRETCASCRGKLRKIQCLLQECNPHVALSHLQEELQSTEAECEALSQLFLEGSLPLLVFLDSYHLLRAQCHIRRIQNEKLLELLGETLDQDTSPQTQELPPDRELPPQPTKLPSDQNLAPKLQELPPQSRKLTPKQALPPTQATKLPPNRDPQVKPRDVAPGGQQPSRPRELPIQTSKLPPERKLPSNSKEKPHNPRDQACAQSIPSPAAPSQMPPAVFRLPPLPCGMTPALLIPAEVLSPFQGQSAQSPGCLPPLGRPNAQQQQQPPRAPLRFIARIYFLSTRHLRVLSRAQRQQQQQHPPKR</sequence>
<feature type="compositionally biased region" description="Low complexity" evidence="9">
    <location>
        <begin position="327"/>
        <end position="344"/>
    </location>
</feature>
<feature type="domain" description="VPS37 C-terminal" evidence="10">
    <location>
        <begin position="133"/>
        <end position="222"/>
    </location>
</feature>
<feature type="compositionally biased region" description="Basic and acidic residues" evidence="9">
    <location>
        <begin position="308"/>
        <end position="325"/>
    </location>
</feature>